<dbReference type="Pfam" id="PF00672">
    <property type="entry name" value="HAMP"/>
    <property type="match status" value="1"/>
</dbReference>
<dbReference type="Pfam" id="PF12729">
    <property type="entry name" value="4HB_MCP_1"/>
    <property type="match status" value="1"/>
</dbReference>
<dbReference type="InterPro" id="IPR000727">
    <property type="entry name" value="T_SNARE_dom"/>
</dbReference>
<dbReference type="CDD" id="cd06225">
    <property type="entry name" value="HAMP"/>
    <property type="match status" value="1"/>
</dbReference>
<evidence type="ECO:0000256" key="2">
    <source>
        <dbReference type="ARBA" id="ARBA00022519"/>
    </source>
</evidence>
<gene>
    <name evidence="10" type="ORF">DXH78_05445</name>
</gene>
<evidence type="ECO:0000256" key="1">
    <source>
        <dbReference type="ARBA" id="ARBA00004429"/>
    </source>
</evidence>
<comment type="caution">
    <text evidence="10">The sequence shown here is derived from an EMBL/GenBank/DDBJ whole genome shotgun (WGS) entry which is preliminary data.</text>
</comment>
<keyword evidence="11" id="KW-1185">Reference proteome</keyword>
<proteinExistence type="inferred from homology"/>
<evidence type="ECO:0000313" key="10">
    <source>
        <dbReference type="EMBL" id="RDV04079.1"/>
    </source>
</evidence>
<keyword evidence="2" id="KW-1003">Cell membrane</keyword>
<dbReference type="PANTHER" id="PTHR32089:SF112">
    <property type="entry name" value="LYSOZYME-LIKE PROTEIN-RELATED"/>
    <property type="match status" value="1"/>
</dbReference>
<dbReference type="Pfam" id="PF00015">
    <property type="entry name" value="MCPsignal"/>
    <property type="match status" value="1"/>
</dbReference>
<evidence type="ECO:0000259" key="9">
    <source>
        <dbReference type="PROSITE" id="PS50885"/>
    </source>
</evidence>
<keyword evidence="6" id="KW-0812">Transmembrane</keyword>
<feature type="domain" description="HAMP" evidence="9">
    <location>
        <begin position="212"/>
        <end position="265"/>
    </location>
</feature>
<dbReference type="SUPFAM" id="SSF58104">
    <property type="entry name" value="Methyl-accepting chemotaxis protein (MCP) signaling domain"/>
    <property type="match status" value="1"/>
</dbReference>
<dbReference type="PROSITE" id="PS50111">
    <property type="entry name" value="CHEMOTAXIS_TRANSDUC_2"/>
    <property type="match status" value="1"/>
</dbReference>
<dbReference type="Proteomes" id="UP000263993">
    <property type="component" value="Unassembled WGS sequence"/>
</dbReference>
<keyword evidence="2" id="KW-0997">Cell inner membrane</keyword>
<feature type="domain" description="Methyl-accepting transducer" evidence="7">
    <location>
        <begin position="298"/>
        <end position="527"/>
    </location>
</feature>
<dbReference type="PROSITE" id="PS50885">
    <property type="entry name" value="HAMP"/>
    <property type="match status" value="1"/>
</dbReference>
<dbReference type="AlphaFoldDB" id="A0A371B900"/>
<evidence type="ECO:0000259" key="7">
    <source>
        <dbReference type="PROSITE" id="PS50111"/>
    </source>
</evidence>
<evidence type="ECO:0000259" key="8">
    <source>
        <dbReference type="PROSITE" id="PS50192"/>
    </source>
</evidence>
<dbReference type="InterPro" id="IPR003660">
    <property type="entry name" value="HAMP_dom"/>
</dbReference>
<feature type="transmembrane region" description="Helical" evidence="6">
    <location>
        <begin position="16"/>
        <end position="38"/>
    </location>
</feature>
<evidence type="ECO:0000256" key="3">
    <source>
        <dbReference type="ARBA" id="ARBA00023224"/>
    </source>
</evidence>
<dbReference type="InterPro" id="IPR004090">
    <property type="entry name" value="Chemotax_Me-accpt_rcpt"/>
</dbReference>
<sequence>MGPQVTLPKLSIAAKLYAIFALMAITALALSGSAIINARHYAALSDRYESAISGTQNIERINGLIYAVVAESRGIYMPNDDQARRQFVDGLGSFLTRIENLMVEWKKTVGEDDAALFDRFSKRVAEFVAYRRELIRLAVEVNAQSAREWGEASRDARKALNADLNALSEHYSGRADHVYGQINGDIDQGVWWLAVFAALAAFATIALLFIARGIVKPLTAITRVTEAVAGGAQITSIPYSNREDEIGAMARSIEIFHRAMLHNRELNQTVLQDAESRAVRQREISQEITRFSSDVEMTLSELGQISDQMLAASTQLAKAADDATAKTARAESASSEASANVRDIASAADQLSASVNEIDRQVAQSNAIASKAVSEAGQTNHAVKELGEAAARIGDVVKLITDIAEQTNLLALNATIEAARAGEAGRGFAVVAGEVKALAGQTSRATEEISAQIAGMQRATTTSIAAISAIEQTIREIGNISSAIAAAVTEQGAATSEIARSVETAAQRTIETAKEVNLVGTATADTRASAGTVKAVSDDLGQVAHRIRSQVDQFFERLSA</sequence>
<dbReference type="InterPro" id="IPR024478">
    <property type="entry name" value="HlyB_4HB_MCP"/>
</dbReference>
<keyword evidence="3 5" id="KW-0807">Transducer</keyword>
<dbReference type="GO" id="GO:0006935">
    <property type="term" value="P:chemotaxis"/>
    <property type="evidence" value="ECO:0007669"/>
    <property type="project" value="InterPro"/>
</dbReference>
<name>A0A371B900_9BRAD</name>
<keyword evidence="6" id="KW-1133">Transmembrane helix</keyword>
<comment type="similarity">
    <text evidence="4">Belongs to the methyl-accepting chemotaxis (MCP) protein family.</text>
</comment>
<organism evidence="10 11">
    <name type="scientific">Undibacter mobilis</name>
    <dbReference type="NCBI Taxonomy" id="2292256"/>
    <lineage>
        <taxon>Bacteria</taxon>
        <taxon>Pseudomonadati</taxon>
        <taxon>Pseudomonadota</taxon>
        <taxon>Alphaproteobacteria</taxon>
        <taxon>Hyphomicrobiales</taxon>
        <taxon>Nitrobacteraceae</taxon>
        <taxon>Undibacter</taxon>
    </lineage>
</organism>
<feature type="domain" description="T-SNARE coiled-coil homology" evidence="8">
    <location>
        <begin position="457"/>
        <end position="519"/>
    </location>
</feature>
<evidence type="ECO:0000256" key="4">
    <source>
        <dbReference type="ARBA" id="ARBA00029447"/>
    </source>
</evidence>
<comment type="subcellular location">
    <subcellularLocation>
        <location evidence="1">Cell inner membrane</location>
        <topology evidence="1">Multi-pass membrane protein</topology>
    </subcellularLocation>
</comment>
<dbReference type="Gene3D" id="1.10.8.500">
    <property type="entry name" value="HAMP domain in histidine kinase"/>
    <property type="match status" value="1"/>
</dbReference>
<dbReference type="PROSITE" id="PS50192">
    <property type="entry name" value="T_SNARE"/>
    <property type="match status" value="1"/>
</dbReference>
<dbReference type="PRINTS" id="PR00260">
    <property type="entry name" value="CHEMTRNSDUCR"/>
</dbReference>
<evidence type="ECO:0000313" key="11">
    <source>
        <dbReference type="Proteomes" id="UP000263993"/>
    </source>
</evidence>
<dbReference type="GO" id="GO:0007165">
    <property type="term" value="P:signal transduction"/>
    <property type="evidence" value="ECO:0007669"/>
    <property type="project" value="UniProtKB-KW"/>
</dbReference>
<dbReference type="GO" id="GO:0005886">
    <property type="term" value="C:plasma membrane"/>
    <property type="evidence" value="ECO:0007669"/>
    <property type="project" value="UniProtKB-SubCell"/>
</dbReference>
<accession>A0A371B900</accession>
<dbReference type="PANTHER" id="PTHR32089">
    <property type="entry name" value="METHYL-ACCEPTING CHEMOTAXIS PROTEIN MCPB"/>
    <property type="match status" value="1"/>
</dbReference>
<evidence type="ECO:0000256" key="6">
    <source>
        <dbReference type="SAM" id="Phobius"/>
    </source>
</evidence>
<dbReference type="GO" id="GO:0004888">
    <property type="term" value="F:transmembrane signaling receptor activity"/>
    <property type="evidence" value="ECO:0007669"/>
    <property type="project" value="InterPro"/>
</dbReference>
<evidence type="ECO:0000256" key="5">
    <source>
        <dbReference type="PROSITE-ProRule" id="PRU00284"/>
    </source>
</evidence>
<dbReference type="OrthoDB" id="3289104at2"/>
<protein>
    <submittedName>
        <fullName evidence="10">HAMP domain-containing protein</fullName>
    </submittedName>
</protein>
<feature type="transmembrane region" description="Helical" evidence="6">
    <location>
        <begin position="190"/>
        <end position="211"/>
    </location>
</feature>
<dbReference type="SMART" id="SM00283">
    <property type="entry name" value="MA"/>
    <property type="match status" value="1"/>
</dbReference>
<dbReference type="InterPro" id="IPR004089">
    <property type="entry name" value="MCPsignal_dom"/>
</dbReference>
<keyword evidence="6" id="KW-0472">Membrane</keyword>
<dbReference type="SMART" id="SM00304">
    <property type="entry name" value="HAMP"/>
    <property type="match status" value="1"/>
</dbReference>
<dbReference type="Gene3D" id="1.10.287.950">
    <property type="entry name" value="Methyl-accepting chemotaxis protein"/>
    <property type="match status" value="1"/>
</dbReference>
<dbReference type="EMBL" id="QRGO01000001">
    <property type="protein sequence ID" value="RDV04079.1"/>
    <property type="molecule type" value="Genomic_DNA"/>
</dbReference>
<reference evidence="11" key="1">
    <citation type="submission" date="2018-08" db="EMBL/GenBank/DDBJ databases">
        <authorList>
            <person name="Kim S.-J."/>
            <person name="Jung G.-Y."/>
        </authorList>
    </citation>
    <scope>NUCLEOTIDE SEQUENCE [LARGE SCALE GENOMIC DNA]</scope>
    <source>
        <strain evidence="11">GY_H</strain>
    </source>
</reference>